<dbReference type="Gene3D" id="3.30.565.10">
    <property type="entry name" value="Histidine kinase-like ATPase, C-terminal domain"/>
    <property type="match status" value="1"/>
</dbReference>
<comment type="catalytic activity">
    <reaction evidence="1">
        <text>ATP + protein L-histidine = ADP + protein N-phospho-L-histidine.</text>
        <dbReference type="EC" id="2.7.13.3"/>
    </reaction>
</comment>
<dbReference type="PROSITE" id="PS50112">
    <property type="entry name" value="PAS"/>
    <property type="match status" value="3"/>
</dbReference>
<dbReference type="InterPro" id="IPR000700">
    <property type="entry name" value="PAS-assoc_C"/>
</dbReference>
<dbReference type="PANTHER" id="PTHR43304:SF1">
    <property type="entry name" value="PAC DOMAIN-CONTAINING PROTEIN"/>
    <property type="match status" value="1"/>
</dbReference>
<feature type="domain" description="PAS" evidence="8">
    <location>
        <begin position="940"/>
        <end position="997"/>
    </location>
</feature>
<dbReference type="InterPro" id="IPR013655">
    <property type="entry name" value="PAS_fold_3"/>
</dbReference>
<keyword evidence="3" id="KW-0597">Phosphoprotein</keyword>
<dbReference type="Proteomes" id="UP000280368">
    <property type="component" value="Unassembled WGS sequence"/>
</dbReference>
<feature type="domain" description="PAS" evidence="8">
    <location>
        <begin position="169"/>
        <end position="239"/>
    </location>
</feature>
<dbReference type="FunFam" id="3.30.450.20:FF:000099">
    <property type="entry name" value="Sensory box sensor histidine kinase"/>
    <property type="match status" value="2"/>
</dbReference>
<dbReference type="EC" id="2.7.13.3" evidence="2"/>
<feature type="domain" description="PAC" evidence="9">
    <location>
        <begin position="502"/>
        <end position="555"/>
    </location>
</feature>
<evidence type="ECO:0000256" key="1">
    <source>
        <dbReference type="ARBA" id="ARBA00000085"/>
    </source>
</evidence>
<dbReference type="SMART" id="SM00086">
    <property type="entry name" value="PAC"/>
    <property type="match status" value="5"/>
</dbReference>
<dbReference type="SMART" id="SM00091">
    <property type="entry name" value="PAS"/>
    <property type="match status" value="7"/>
</dbReference>
<evidence type="ECO:0000313" key="10">
    <source>
        <dbReference type="EMBL" id="RMA71664.1"/>
    </source>
</evidence>
<proteinExistence type="predicted"/>
<dbReference type="Pfam" id="PF08447">
    <property type="entry name" value="PAS_3"/>
    <property type="match status" value="3"/>
</dbReference>
<dbReference type="InterPro" id="IPR013656">
    <property type="entry name" value="PAS_4"/>
</dbReference>
<dbReference type="Gene3D" id="3.30.450.20">
    <property type="entry name" value="PAS domain"/>
    <property type="match status" value="8"/>
</dbReference>
<dbReference type="InterPro" id="IPR005467">
    <property type="entry name" value="His_kinase_dom"/>
</dbReference>
<evidence type="ECO:0000313" key="11">
    <source>
        <dbReference type="Proteomes" id="UP000280368"/>
    </source>
</evidence>
<dbReference type="CDD" id="cd00082">
    <property type="entry name" value="HisKA"/>
    <property type="match status" value="1"/>
</dbReference>
<organism evidence="10 11">
    <name type="scientific">Flavobacterium weaverense</name>
    <dbReference type="NCBI Taxonomy" id="271156"/>
    <lineage>
        <taxon>Bacteria</taxon>
        <taxon>Pseudomonadati</taxon>
        <taxon>Bacteroidota</taxon>
        <taxon>Flavobacteriia</taxon>
        <taxon>Flavobacteriales</taxon>
        <taxon>Flavobacteriaceae</taxon>
        <taxon>Flavobacterium</taxon>
    </lineage>
</organism>
<dbReference type="InterPro" id="IPR052162">
    <property type="entry name" value="Sensor_kinase/Photoreceptor"/>
</dbReference>
<evidence type="ECO:0000259" key="7">
    <source>
        <dbReference type="PROSITE" id="PS50109"/>
    </source>
</evidence>
<dbReference type="Gene3D" id="1.10.287.130">
    <property type="match status" value="1"/>
</dbReference>
<dbReference type="CDD" id="cd00130">
    <property type="entry name" value="PAS"/>
    <property type="match status" value="3"/>
</dbReference>
<feature type="domain" description="PAC" evidence="9">
    <location>
        <begin position="629"/>
        <end position="685"/>
    </location>
</feature>
<dbReference type="InterPro" id="IPR003661">
    <property type="entry name" value="HisK_dim/P_dom"/>
</dbReference>
<feature type="domain" description="PAC" evidence="9">
    <location>
        <begin position="242"/>
        <end position="294"/>
    </location>
</feature>
<dbReference type="InterPro" id="IPR036890">
    <property type="entry name" value="HATPase_C_sf"/>
</dbReference>
<dbReference type="InterPro" id="IPR036097">
    <property type="entry name" value="HisK_dim/P_sf"/>
</dbReference>
<evidence type="ECO:0000259" key="8">
    <source>
        <dbReference type="PROSITE" id="PS50112"/>
    </source>
</evidence>
<dbReference type="InterPro" id="IPR003594">
    <property type="entry name" value="HATPase_dom"/>
</dbReference>
<dbReference type="InterPro" id="IPR001610">
    <property type="entry name" value="PAC"/>
</dbReference>
<dbReference type="PROSITE" id="PS50109">
    <property type="entry name" value="HIS_KIN"/>
    <property type="match status" value="1"/>
</dbReference>
<evidence type="ECO:0000256" key="3">
    <source>
        <dbReference type="ARBA" id="ARBA00022553"/>
    </source>
</evidence>
<feature type="domain" description="PAS" evidence="8">
    <location>
        <begin position="815"/>
        <end position="886"/>
    </location>
</feature>
<accession>A0A3L9ZGU6</accession>
<dbReference type="PRINTS" id="PR00344">
    <property type="entry name" value="BCTRLSENSOR"/>
</dbReference>
<dbReference type="InterPro" id="IPR004358">
    <property type="entry name" value="Sig_transdc_His_kin-like_C"/>
</dbReference>
<evidence type="ECO:0000256" key="4">
    <source>
        <dbReference type="ARBA" id="ARBA00022679"/>
    </source>
</evidence>
<dbReference type="SUPFAM" id="SSF55874">
    <property type="entry name" value="ATPase domain of HSP90 chaperone/DNA topoisomerase II/histidine kinase"/>
    <property type="match status" value="1"/>
</dbReference>
<feature type="coiled-coil region" evidence="6">
    <location>
        <begin position="666"/>
        <end position="696"/>
    </location>
</feature>
<keyword evidence="6" id="KW-0175">Coiled coil</keyword>
<dbReference type="Pfam" id="PF02518">
    <property type="entry name" value="HATPase_c"/>
    <property type="match status" value="1"/>
</dbReference>
<dbReference type="RefSeq" id="WP_245980967.1">
    <property type="nucleotide sequence ID" value="NZ_CBCSGA010000016.1"/>
</dbReference>
<evidence type="ECO:0000256" key="2">
    <source>
        <dbReference type="ARBA" id="ARBA00012438"/>
    </source>
</evidence>
<dbReference type="GO" id="GO:0000155">
    <property type="term" value="F:phosphorelay sensor kinase activity"/>
    <property type="evidence" value="ECO:0007669"/>
    <property type="project" value="InterPro"/>
</dbReference>
<dbReference type="Pfam" id="PF08448">
    <property type="entry name" value="PAS_4"/>
    <property type="match status" value="2"/>
</dbReference>
<dbReference type="SMART" id="SM00388">
    <property type="entry name" value="HisKA"/>
    <property type="match status" value="1"/>
</dbReference>
<dbReference type="SUPFAM" id="SSF47384">
    <property type="entry name" value="Homodimeric domain of signal transducing histidine kinase"/>
    <property type="match status" value="1"/>
</dbReference>
<dbReference type="SMART" id="SM00387">
    <property type="entry name" value="HATPase_c"/>
    <property type="match status" value="1"/>
</dbReference>
<dbReference type="PANTHER" id="PTHR43304">
    <property type="entry name" value="PHYTOCHROME-LIKE PROTEIN CPH1"/>
    <property type="match status" value="1"/>
</dbReference>
<dbReference type="InterPro" id="IPR000014">
    <property type="entry name" value="PAS"/>
</dbReference>
<feature type="domain" description="PAC" evidence="9">
    <location>
        <begin position="886"/>
        <end position="939"/>
    </location>
</feature>
<evidence type="ECO:0000256" key="6">
    <source>
        <dbReference type="SAM" id="Coils"/>
    </source>
</evidence>
<dbReference type="NCBIfam" id="TIGR00229">
    <property type="entry name" value="sensory_box"/>
    <property type="match status" value="5"/>
</dbReference>
<evidence type="ECO:0000256" key="5">
    <source>
        <dbReference type="ARBA" id="ARBA00022777"/>
    </source>
</evidence>
<name>A0A3L9ZGU6_9FLAO</name>
<keyword evidence="11" id="KW-1185">Reference proteome</keyword>
<feature type="domain" description="Histidine kinase" evidence="7">
    <location>
        <begin position="1094"/>
        <end position="1321"/>
    </location>
</feature>
<feature type="domain" description="PAC" evidence="9">
    <location>
        <begin position="1013"/>
        <end position="1065"/>
    </location>
</feature>
<dbReference type="EMBL" id="REFH01000014">
    <property type="protein sequence ID" value="RMA71664.1"/>
    <property type="molecule type" value="Genomic_DNA"/>
</dbReference>
<protein>
    <recommendedName>
        <fullName evidence="2">histidine kinase</fullName>
        <ecNumber evidence="2">2.7.13.3</ecNumber>
    </recommendedName>
</protein>
<gene>
    <name evidence="10" type="ORF">BC961_3054</name>
</gene>
<dbReference type="PROSITE" id="PS50113">
    <property type="entry name" value="PAC"/>
    <property type="match status" value="5"/>
</dbReference>
<keyword evidence="4" id="KW-0808">Transferase</keyword>
<evidence type="ECO:0000259" key="9">
    <source>
        <dbReference type="PROSITE" id="PS50113"/>
    </source>
</evidence>
<dbReference type="Pfam" id="PF00512">
    <property type="entry name" value="HisKA"/>
    <property type="match status" value="1"/>
</dbReference>
<sequence>MINLNNQFYFLNGGGEMGHLIREKNWNQTSLGDPSTWPQNLQTTVSLVLNNPFAMYVAWGKERIQIYNDAFRTILGNHKHPHALGSTSHETFLEIRNIIEPMFDTVMNGQAVAHSDFMLPLDRNGKKEDCYFDFSFSPIFLESSEVGGILVTIIETTSQHIADDDLKESEQRFKDMADNIPNLSWMANPDGEVYWYNKKWYEYTGTTIEEMQGWGWKSVYKEEELSSILEGWNNSLQTGIPFEMMYPIKRHDGVYHHFLTRALPLKNEEGVIVTWFGTNTDITAQKIAEEAVAESTNELEFVIEAAKLGTFDFDPISNKFFSNKRLKNWFGLSDEKEIDIIEGIKVIAEYDREKVVQAIAATLDYSSGGNYDISYDVINPLSNNKITLHVKGKALFNKEKVAYRFNGTAEDITAQTIARKKLEQSENNLRLMILQAPIAISILRGPDYIVEIANNNALKLWNKTEDQIENLSIFESIPELEHQGIKEILDNVRVTGERFATTELPIEIMRNDKLEIVYMNFSYEPLFDEDGNSNKIMAIGFDVTDQVTARHKIEKSEQSIRSLVESAPFPIAVYTGEEMRITLANQSVIEAWGKESDVIGKLYSDVLPELANQNIYEQIRGVYASGIAFSAKNQRVGIVKDGILKHFYFNYSFTPLRDSLGKIYGVMNTAAEVTELNEAKEKIEESEKRFRDAMHQAPVAMVILRGQSNVVEMVNATYLEIVYKTEDEFLGKPLFESLPEVEVVIDPIIKGIYETQKAFFGYEFPVTLKRFGKSESAYFNFVYHPLIEGNTVTGIMVVATDVTNNVNAKKALEDNEQRLNLVISASELGIWELDLVTDETKVSDRALQILGVPNEKNPKRDLLSSKMHPSDMAIRKSAFEKALKTGVLHYEIRTIVDEVIHWIEAKGKVFFNSDNRAIRIIGTLRDVTEEKNIQTQLLEREQKFRLLADSMPQFVWTADKEGNLNYFNQAVFDFSGYSKEDMIEHGWISIVHDDEREANIVKWLEAIATEKDFLIEHRFRKSDGTYRWQLSRAIPQRDKEGKITMWVGTSTDIQDQKMFTNELERQVSERTKELFNKNEDLEKMNRELQSFAYISSHDLQEPLRKIQTFATQIKEGESENLSPKGKDKFLRMQNAANRMQTLIQDLLAYSRTSVQERVFEKAKLSLIVEEVKEDLEQEFLDINDTISIISDCEIDVIPFQFRQLLFNLISNSLKFTKSENAPKIIIECKSGLGSEFDNPKLIDSRNYCYIKFQDNGIGFETEYSEKIFEVFQRLHGKEKFDGTGIGLAIVKRIVDNHNGIITATGILNEGATFHIYIPYSEM</sequence>
<dbReference type="InterPro" id="IPR035965">
    <property type="entry name" value="PAS-like_dom_sf"/>
</dbReference>
<dbReference type="SUPFAM" id="SSF55785">
    <property type="entry name" value="PYP-like sensor domain (PAS domain)"/>
    <property type="match status" value="7"/>
</dbReference>
<dbReference type="Pfam" id="PF13426">
    <property type="entry name" value="PAS_9"/>
    <property type="match status" value="1"/>
</dbReference>
<reference evidence="10 11" key="1">
    <citation type="submission" date="2018-10" db="EMBL/GenBank/DDBJ databases">
        <title>Genomic Encyclopedia of Archaeal and Bacterial Type Strains, Phase II (KMG-II): from individual species to whole genera.</title>
        <authorList>
            <person name="Goeker M."/>
        </authorList>
    </citation>
    <scope>NUCLEOTIDE SEQUENCE [LARGE SCALE GENOMIC DNA]</scope>
    <source>
        <strain evidence="10 11">DSM 19727</strain>
    </source>
</reference>
<comment type="caution">
    <text evidence="10">The sequence shown here is derived from an EMBL/GenBank/DDBJ whole genome shotgun (WGS) entry which is preliminary data.</text>
</comment>
<keyword evidence="5" id="KW-0418">Kinase</keyword>